<keyword evidence="4 6" id="KW-1133">Transmembrane helix</keyword>
<keyword evidence="2" id="KW-1003">Cell membrane</keyword>
<evidence type="ECO:0000256" key="2">
    <source>
        <dbReference type="ARBA" id="ARBA00022475"/>
    </source>
</evidence>
<dbReference type="GO" id="GO:0005886">
    <property type="term" value="C:plasma membrane"/>
    <property type="evidence" value="ECO:0007669"/>
    <property type="project" value="UniProtKB-SubCell"/>
</dbReference>
<keyword evidence="8" id="KW-1185">Reference proteome</keyword>
<evidence type="ECO:0000256" key="6">
    <source>
        <dbReference type="SAM" id="Phobius"/>
    </source>
</evidence>
<name>A0A9X1JUK5_9FLAO</name>
<sequence length="313" mass="36483">MVALSHKAKQYGWFALKVFILSVAFIYIYRKIVLQDSASWGIMFDAVKTKSFGYLFLFFGITIANWFFEIKKWQTITSVMKKISFFEASKQSLAALTVSLATPNRIGDYGAKVFYFEKQHRKKIVLLNFVSNAFQLLTTLIFGIVGLFLVFPKLRIELSEYKLIAGFLILVFVTLLAYLFRKKEWFIKGFTIKNVWNYFQKISFLIKLKTFIYSIIRYLIFSSLFYLLLQYFGANTSFLDTIPFITSMYLVVSILPMFLIFDVIVRGSIAVWLLSVININETVIITTVFTMWLLNFILPAIFGSIYVINFKRV</sequence>
<organism evidence="7 8">
    <name type="scientific">Halomarinibacterium sedimenti</name>
    <dbReference type="NCBI Taxonomy" id="2857106"/>
    <lineage>
        <taxon>Bacteria</taxon>
        <taxon>Pseudomonadati</taxon>
        <taxon>Bacteroidota</taxon>
        <taxon>Flavobacteriia</taxon>
        <taxon>Flavobacteriales</taxon>
        <taxon>Flavobacteriaceae</taxon>
        <taxon>Halomarinibacterium</taxon>
    </lineage>
</organism>
<accession>A0A9X1JUK5</accession>
<comment type="subcellular location">
    <subcellularLocation>
        <location evidence="1">Cell membrane</location>
        <topology evidence="1">Multi-pass membrane protein</topology>
    </subcellularLocation>
</comment>
<feature type="transmembrane region" description="Helical" evidence="6">
    <location>
        <begin position="125"/>
        <end position="151"/>
    </location>
</feature>
<feature type="transmembrane region" description="Helical" evidence="6">
    <location>
        <begin position="12"/>
        <end position="32"/>
    </location>
</feature>
<evidence type="ECO:0000256" key="3">
    <source>
        <dbReference type="ARBA" id="ARBA00022692"/>
    </source>
</evidence>
<dbReference type="RefSeq" id="WP_219050923.1">
    <property type="nucleotide sequence ID" value="NZ_JAHWDP010000001.1"/>
</dbReference>
<gene>
    <name evidence="7" type="ORF">KXJ69_02460</name>
</gene>
<feature type="transmembrane region" description="Helical" evidence="6">
    <location>
        <begin position="52"/>
        <end position="68"/>
    </location>
</feature>
<dbReference type="InterPro" id="IPR022791">
    <property type="entry name" value="L-PG_synthase/AglD"/>
</dbReference>
<feature type="transmembrane region" description="Helical" evidence="6">
    <location>
        <begin position="249"/>
        <end position="276"/>
    </location>
</feature>
<proteinExistence type="predicted"/>
<feature type="transmembrane region" description="Helical" evidence="6">
    <location>
        <begin position="163"/>
        <end position="180"/>
    </location>
</feature>
<evidence type="ECO:0000313" key="7">
    <source>
        <dbReference type="EMBL" id="MBW2936949.1"/>
    </source>
</evidence>
<evidence type="ECO:0000256" key="5">
    <source>
        <dbReference type="ARBA" id="ARBA00023136"/>
    </source>
</evidence>
<dbReference type="Proteomes" id="UP001138686">
    <property type="component" value="Unassembled WGS sequence"/>
</dbReference>
<evidence type="ECO:0000256" key="4">
    <source>
        <dbReference type="ARBA" id="ARBA00022989"/>
    </source>
</evidence>
<evidence type="ECO:0000256" key="1">
    <source>
        <dbReference type="ARBA" id="ARBA00004651"/>
    </source>
</evidence>
<evidence type="ECO:0000313" key="8">
    <source>
        <dbReference type="Proteomes" id="UP001138686"/>
    </source>
</evidence>
<keyword evidence="5 6" id="KW-0472">Membrane</keyword>
<dbReference type="EMBL" id="JAHWDP010000001">
    <property type="protein sequence ID" value="MBW2936949.1"/>
    <property type="molecule type" value="Genomic_DNA"/>
</dbReference>
<dbReference type="Pfam" id="PF03706">
    <property type="entry name" value="LPG_synthase_TM"/>
    <property type="match status" value="1"/>
</dbReference>
<protein>
    <submittedName>
        <fullName evidence="7">Flippase-like domain-containing protein</fullName>
    </submittedName>
</protein>
<feature type="transmembrane region" description="Helical" evidence="6">
    <location>
        <begin position="283"/>
        <end position="308"/>
    </location>
</feature>
<comment type="caution">
    <text evidence="7">The sequence shown here is derived from an EMBL/GenBank/DDBJ whole genome shotgun (WGS) entry which is preliminary data.</text>
</comment>
<keyword evidence="3 6" id="KW-0812">Transmembrane</keyword>
<dbReference type="AlphaFoldDB" id="A0A9X1JUK5"/>
<reference evidence="7" key="1">
    <citation type="submission" date="2021-07" db="EMBL/GenBank/DDBJ databases">
        <title>Aureisphaera sp. CAU 1614 isolated from sea sediment.</title>
        <authorList>
            <person name="Kim W."/>
        </authorList>
    </citation>
    <scope>NUCLEOTIDE SEQUENCE</scope>
    <source>
        <strain evidence="7">CAU 1614</strain>
    </source>
</reference>
<feature type="transmembrane region" description="Helical" evidence="6">
    <location>
        <begin position="210"/>
        <end position="229"/>
    </location>
</feature>